<dbReference type="EMBL" id="BMVG01000018">
    <property type="protein sequence ID" value="GHE08885.1"/>
    <property type="molecule type" value="Genomic_DNA"/>
</dbReference>
<proteinExistence type="predicted"/>
<keyword evidence="3" id="KW-1185">Reference proteome</keyword>
<comment type="caution">
    <text evidence="2">The sequence shown here is derived from an EMBL/GenBank/DDBJ whole genome shotgun (WGS) entry which is preliminary data.</text>
</comment>
<organism evidence="2 3">
    <name type="scientific">Streptomyces alanosinicus</name>
    <dbReference type="NCBI Taxonomy" id="68171"/>
    <lineage>
        <taxon>Bacteria</taxon>
        <taxon>Bacillati</taxon>
        <taxon>Actinomycetota</taxon>
        <taxon>Actinomycetes</taxon>
        <taxon>Kitasatosporales</taxon>
        <taxon>Streptomycetaceae</taxon>
        <taxon>Streptomyces</taxon>
    </lineage>
</organism>
<name>A0A918YN66_9ACTN</name>
<evidence type="ECO:0000256" key="1">
    <source>
        <dbReference type="SAM" id="MobiDB-lite"/>
    </source>
</evidence>
<gene>
    <name evidence="2" type="ORF">GCM10010339_59260</name>
</gene>
<evidence type="ECO:0000313" key="3">
    <source>
        <dbReference type="Proteomes" id="UP000655443"/>
    </source>
</evidence>
<dbReference type="AlphaFoldDB" id="A0A918YN66"/>
<protein>
    <submittedName>
        <fullName evidence="2">Uncharacterized protein</fullName>
    </submittedName>
</protein>
<reference evidence="2" key="2">
    <citation type="submission" date="2020-09" db="EMBL/GenBank/DDBJ databases">
        <authorList>
            <person name="Sun Q."/>
            <person name="Ohkuma M."/>
        </authorList>
    </citation>
    <scope>NUCLEOTIDE SEQUENCE</scope>
    <source>
        <strain evidence="2">JCM 4714</strain>
    </source>
</reference>
<dbReference type="RefSeq" id="WP_189956693.1">
    <property type="nucleotide sequence ID" value="NZ_BMVG01000018.1"/>
</dbReference>
<feature type="region of interest" description="Disordered" evidence="1">
    <location>
        <begin position="25"/>
        <end position="63"/>
    </location>
</feature>
<reference evidence="2" key="1">
    <citation type="journal article" date="2014" name="Int. J. Syst. Evol. Microbiol.">
        <title>Complete genome sequence of Corynebacterium casei LMG S-19264T (=DSM 44701T), isolated from a smear-ripened cheese.</title>
        <authorList>
            <consortium name="US DOE Joint Genome Institute (JGI-PGF)"/>
            <person name="Walter F."/>
            <person name="Albersmeier A."/>
            <person name="Kalinowski J."/>
            <person name="Ruckert C."/>
        </authorList>
    </citation>
    <scope>NUCLEOTIDE SEQUENCE</scope>
    <source>
        <strain evidence="2">JCM 4714</strain>
    </source>
</reference>
<accession>A0A918YN66</accession>
<dbReference type="Proteomes" id="UP000655443">
    <property type="component" value="Unassembled WGS sequence"/>
</dbReference>
<sequence length="63" mass="6601">MAAQDQGSVIVTELEVFRRQVAKTFSGQAEQQGDRAAGADVHWRGIVGQAASEEPPVAHGGPT</sequence>
<evidence type="ECO:0000313" key="2">
    <source>
        <dbReference type="EMBL" id="GHE08885.1"/>
    </source>
</evidence>